<dbReference type="PROSITE" id="PS51375">
    <property type="entry name" value="PPR"/>
    <property type="match status" value="2"/>
</dbReference>
<evidence type="ECO:0000256" key="6">
    <source>
        <dbReference type="ARBA" id="ARBA00022692"/>
    </source>
</evidence>
<dbReference type="Pfam" id="PF01535">
    <property type="entry name" value="PPR"/>
    <property type="match status" value="1"/>
</dbReference>
<dbReference type="InterPro" id="IPR046960">
    <property type="entry name" value="PPR_At4g14850-like_plant"/>
</dbReference>
<dbReference type="FunFam" id="1.25.40.10:FF:000333">
    <property type="entry name" value="Pentatricopeptide repeat-containing protein"/>
    <property type="match status" value="1"/>
</dbReference>
<evidence type="ECO:0000256" key="1">
    <source>
        <dbReference type="ARBA" id="ARBA00004429"/>
    </source>
</evidence>
<evidence type="ECO:0000256" key="9">
    <source>
        <dbReference type="ARBA" id="ARBA00023136"/>
    </source>
</evidence>
<evidence type="ECO:0000313" key="13">
    <source>
        <dbReference type="EMBL" id="KAG1338576.1"/>
    </source>
</evidence>
<dbReference type="GO" id="GO:0005886">
    <property type="term" value="C:plasma membrane"/>
    <property type="evidence" value="ECO:0007669"/>
    <property type="project" value="UniProtKB-SubCell"/>
</dbReference>
<feature type="repeat" description="PPR" evidence="10">
    <location>
        <begin position="126"/>
        <end position="160"/>
    </location>
</feature>
<dbReference type="FunFam" id="1.25.40.10:FF:000690">
    <property type="entry name" value="Pentatricopeptide repeat-containing protein"/>
    <property type="match status" value="1"/>
</dbReference>
<keyword evidence="9 11" id="KW-0472">Membrane</keyword>
<evidence type="ECO:0000256" key="11">
    <source>
        <dbReference type="SAM" id="Phobius"/>
    </source>
</evidence>
<keyword evidence="7" id="KW-0677">Repeat</keyword>
<dbReference type="Pfam" id="PF20430">
    <property type="entry name" value="Eplus_motif"/>
    <property type="match status" value="1"/>
</dbReference>
<evidence type="ECO:0000313" key="14">
    <source>
        <dbReference type="Proteomes" id="UP000797356"/>
    </source>
</evidence>
<dbReference type="GO" id="GO:0009451">
    <property type="term" value="P:RNA modification"/>
    <property type="evidence" value="ECO:0007669"/>
    <property type="project" value="InterPro"/>
</dbReference>
<feature type="domain" description="DYW" evidence="12">
    <location>
        <begin position="339"/>
        <end position="430"/>
    </location>
</feature>
<dbReference type="NCBIfam" id="TIGR00756">
    <property type="entry name" value="PPR"/>
    <property type="match status" value="2"/>
</dbReference>
<dbReference type="InterPro" id="IPR046848">
    <property type="entry name" value="E_motif"/>
</dbReference>
<keyword evidence="4" id="KW-1003">Cell membrane</keyword>
<keyword evidence="3" id="KW-0813">Transport</keyword>
<accession>A0A8K0I655</accession>
<keyword evidence="6 11" id="KW-0812">Transmembrane</keyword>
<evidence type="ECO:0000256" key="10">
    <source>
        <dbReference type="PROSITE-ProRule" id="PRU00708"/>
    </source>
</evidence>
<dbReference type="PANTHER" id="PTHR47926">
    <property type="entry name" value="PENTATRICOPEPTIDE REPEAT-CONTAINING PROTEIN"/>
    <property type="match status" value="1"/>
</dbReference>
<dbReference type="AlphaFoldDB" id="A0A8K0I655"/>
<comment type="similarity">
    <text evidence="2">Belongs to the PPR family. PCMP-H subfamily.</text>
</comment>
<reference evidence="13" key="1">
    <citation type="journal article" date="2017" name="Gigascience">
        <title>The genome draft of coconut (Cocos nucifera).</title>
        <authorList>
            <person name="Xiao Y."/>
            <person name="Xu P."/>
            <person name="Fan H."/>
            <person name="Baudouin L."/>
            <person name="Xia W."/>
            <person name="Bocs S."/>
            <person name="Xu J."/>
            <person name="Li Q."/>
            <person name="Guo A."/>
            <person name="Zhou L."/>
            <person name="Li J."/>
            <person name="Wu Y."/>
            <person name="Ma Z."/>
            <person name="Armero A."/>
            <person name="Issali A.E."/>
            <person name="Liu N."/>
            <person name="Peng M."/>
            <person name="Yang Y."/>
        </authorList>
    </citation>
    <scope>NUCLEOTIDE SEQUENCE</scope>
    <source>
        <tissue evidence="13">Spear leaf of Hainan Tall coconut</tissue>
    </source>
</reference>
<dbReference type="GO" id="GO:0008270">
    <property type="term" value="F:zinc ion binding"/>
    <property type="evidence" value="ECO:0007669"/>
    <property type="project" value="InterPro"/>
</dbReference>
<evidence type="ECO:0000256" key="5">
    <source>
        <dbReference type="ARBA" id="ARBA00022519"/>
    </source>
</evidence>
<dbReference type="Pfam" id="PF14432">
    <property type="entry name" value="DYW_deaminase"/>
    <property type="match status" value="1"/>
</dbReference>
<feature type="transmembrane region" description="Helical" evidence="11">
    <location>
        <begin position="540"/>
        <end position="560"/>
    </location>
</feature>
<proteinExistence type="inferred from homology"/>
<protein>
    <submittedName>
        <fullName evidence="13">Putative Pentatricopeptide repeat</fullName>
    </submittedName>
</protein>
<gene>
    <name evidence="13" type="ORF">COCNU_04G008820</name>
</gene>
<dbReference type="OrthoDB" id="185373at2759"/>
<dbReference type="Gene3D" id="1.25.40.10">
    <property type="entry name" value="Tetratricopeptide repeat domain"/>
    <property type="match status" value="2"/>
</dbReference>
<feature type="transmembrane region" description="Helical" evidence="11">
    <location>
        <begin position="566"/>
        <end position="588"/>
    </location>
</feature>
<dbReference type="Pfam" id="PF03222">
    <property type="entry name" value="Trp_Tyr_perm"/>
    <property type="match status" value="1"/>
</dbReference>
<dbReference type="Pfam" id="PF20431">
    <property type="entry name" value="E_motif"/>
    <property type="match status" value="1"/>
</dbReference>
<feature type="repeat" description="PPR" evidence="10">
    <location>
        <begin position="25"/>
        <end position="59"/>
    </location>
</feature>
<evidence type="ECO:0000259" key="12">
    <source>
        <dbReference type="Pfam" id="PF14432"/>
    </source>
</evidence>
<evidence type="ECO:0000256" key="8">
    <source>
        <dbReference type="ARBA" id="ARBA00022989"/>
    </source>
</evidence>
<evidence type="ECO:0000256" key="3">
    <source>
        <dbReference type="ARBA" id="ARBA00022448"/>
    </source>
</evidence>
<organism evidence="13 14">
    <name type="scientific">Cocos nucifera</name>
    <name type="common">Coconut palm</name>
    <dbReference type="NCBI Taxonomy" id="13894"/>
    <lineage>
        <taxon>Eukaryota</taxon>
        <taxon>Viridiplantae</taxon>
        <taxon>Streptophyta</taxon>
        <taxon>Embryophyta</taxon>
        <taxon>Tracheophyta</taxon>
        <taxon>Spermatophyta</taxon>
        <taxon>Magnoliopsida</taxon>
        <taxon>Liliopsida</taxon>
        <taxon>Arecaceae</taxon>
        <taxon>Arecoideae</taxon>
        <taxon>Cocoseae</taxon>
        <taxon>Attaleinae</taxon>
        <taxon>Cocos</taxon>
    </lineage>
</organism>
<evidence type="ECO:0000256" key="4">
    <source>
        <dbReference type="ARBA" id="ARBA00022475"/>
    </source>
</evidence>
<evidence type="ECO:0000256" key="2">
    <source>
        <dbReference type="ARBA" id="ARBA00006643"/>
    </source>
</evidence>
<name>A0A8K0I655_COCNU</name>
<keyword evidence="8 11" id="KW-1133">Transmembrane helix</keyword>
<keyword evidence="14" id="KW-1185">Reference proteome</keyword>
<comment type="subcellular location">
    <subcellularLocation>
        <location evidence="1">Cell inner membrane</location>
        <topology evidence="1">Multi-pass membrane protein</topology>
    </subcellularLocation>
</comment>
<dbReference type="InterPro" id="IPR011990">
    <property type="entry name" value="TPR-like_helical_dom_sf"/>
</dbReference>
<dbReference type="PANTHER" id="PTHR47926:SF436">
    <property type="entry name" value="PENTATRICOPEPTIDE REPEAT-CONTAINING PROTEIN ELI1, CHLOROPLASTIC-LIKE ISOFORM X2"/>
    <property type="match status" value="1"/>
</dbReference>
<dbReference type="InterPro" id="IPR002885">
    <property type="entry name" value="PPR_rpt"/>
</dbReference>
<dbReference type="GO" id="GO:0003333">
    <property type="term" value="P:amino acid transmembrane transport"/>
    <property type="evidence" value="ECO:0007669"/>
    <property type="project" value="InterPro"/>
</dbReference>
<dbReference type="GO" id="GO:0003729">
    <property type="term" value="F:mRNA binding"/>
    <property type="evidence" value="ECO:0007669"/>
    <property type="project" value="UniProtKB-ARBA"/>
</dbReference>
<dbReference type="InterPro" id="IPR018227">
    <property type="entry name" value="Amino_acid_transport_2"/>
</dbReference>
<keyword evidence="5" id="KW-0997">Cell inner membrane</keyword>
<sequence length="760" mass="86461">MITGFANTGDIALARSLFDEMPERDLISWNAVISGYVQNRKPLMALDLFCQMMSENLKPNRVTVVSVLSACSSAGALDAGKWIHVYINKNKFHLDPFLGSALIDMYSKCGAVKFALDVFESLRERNTCTWNAMINGLAMNGQAEKALDVFSQMQLDRRVLPDEVTFVGVLLACSHGGFVEEGRKHFYSMTRKYGVRLVVEHYACVVDLLGRCGFLKEAEEIIRNMSIKPDIVVWRALLGGCRIHKDVKLAEKVVLEMETHGSGDYVLLSNLYASVGRWEDVEKVRRIMKDKGIEKTPGCSSIEINNTIHEFISGDKSHPRYKEIYAKLEELGTRMSQEGYIAGTAEVLYDIDEEEKEQALGYHSEKLAISFGLISTSPGTTLKIVKNLRFCIDCHNATKLISNICNREIVVRDRVRFHHFKDGICSCNDFCACDWVYNTCLRRCYIFDRVVYTVLKLPTGESKPLPYLLTLLPPLVLSLLDPEIFFKALDFAGAYGGKDNMRNMLQPNWIMNEYLPYAPDSKFQEIALCEILPKVEKKELLIMALSYMTVGAGILAIPAVTQEAGFLASAITCILCWIYMVVTGLLIAEVNLNTMCELGSGGVSLVSMAMRTLGKIGVQTAWHPTGEVQKEFGSWRNSTEGEVRKEFGSWWNLTEEKIRKEFGSWWNSTEGEIRKEFGSWRNLTEGEIWKEFGSWRSPIEEKIRKEFGSWRNPTEEKIRKEFGSWRSPKEEKIRKKFGFWRNPTEGEIRKEFGSWRNLTE</sequence>
<comment type="caution">
    <text evidence="13">The sequence shown here is derived from an EMBL/GenBank/DDBJ whole genome shotgun (WGS) entry which is preliminary data.</text>
</comment>
<dbReference type="Proteomes" id="UP000797356">
    <property type="component" value="Chromosome 4"/>
</dbReference>
<dbReference type="InterPro" id="IPR032867">
    <property type="entry name" value="DYW_dom"/>
</dbReference>
<reference evidence="13" key="2">
    <citation type="submission" date="2019-07" db="EMBL/GenBank/DDBJ databases">
        <authorList>
            <person name="Yang Y."/>
            <person name="Bocs S."/>
            <person name="Baudouin L."/>
        </authorList>
    </citation>
    <scope>NUCLEOTIDE SEQUENCE</scope>
    <source>
        <tissue evidence="13">Spear leaf of Hainan Tall coconut</tissue>
    </source>
</reference>
<dbReference type="Pfam" id="PF13041">
    <property type="entry name" value="PPR_2"/>
    <property type="match status" value="2"/>
</dbReference>
<dbReference type="InterPro" id="IPR046849">
    <property type="entry name" value="E2_motif"/>
</dbReference>
<dbReference type="EMBL" id="CM017875">
    <property type="protein sequence ID" value="KAG1338576.1"/>
    <property type="molecule type" value="Genomic_DNA"/>
</dbReference>
<evidence type="ECO:0000256" key="7">
    <source>
        <dbReference type="ARBA" id="ARBA00022737"/>
    </source>
</evidence>